<feature type="domain" description="HTH myb-type" evidence="9">
    <location>
        <begin position="9"/>
        <end position="61"/>
    </location>
</feature>
<feature type="compositionally biased region" description="Low complexity" evidence="7">
    <location>
        <begin position="179"/>
        <end position="215"/>
    </location>
</feature>
<dbReference type="GO" id="GO:0005634">
    <property type="term" value="C:nucleus"/>
    <property type="evidence" value="ECO:0007669"/>
    <property type="project" value="UniProtKB-SubCell"/>
</dbReference>
<feature type="domain" description="HTH myb-type" evidence="9">
    <location>
        <begin position="62"/>
        <end position="116"/>
    </location>
</feature>
<accession>A0A059Q0Q1</accession>
<dbReference type="AlphaFoldDB" id="A0A059Q0Q1"/>
<comment type="subcellular location">
    <subcellularLocation>
        <location evidence="1">Nucleus</location>
    </subcellularLocation>
</comment>
<evidence type="ECO:0000256" key="2">
    <source>
        <dbReference type="ARBA" id="ARBA00022737"/>
    </source>
</evidence>
<dbReference type="InterPro" id="IPR017930">
    <property type="entry name" value="Myb_dom"/>
</dbReference>
<proteinExistence type="predicted"/>
<dbReference type="InterPro" id="IPR001005">
    <property type="entry name" value="SANT/Myb"/>
</dbReference>
<evidence type="ECO:0000313" key="10">
    <source>
        <dbReference type="EMBL" id="AGT16554.1"/>
    </source>
</evidence>
<dbReference type="SMART" id="SM00717">
    <property type="entry name" value="SANT"/>
    <property type="match status" value="2"/>
</dbReference>
<dbReference type="GO" id="GO:0000976">
    <property type="term" value="F:transcription cis-regulatory region binding"/>
    <property type="evidence" value="ECO:0007669"/>
    <property type="project" value="UniProtKB-ARBA"/>
</dbReference>
<feature type="domain" description="Myb-like" evidence="8">
    <location>
        <begin position="62"/>
        <end position="112"/>
    </location>
</feature>
<dbReference type="FunFam" id="1.10.10.60:FF:000394">
    <property type="entry name" value="MYB transcription factor"/>
    <property type="match status" value="1"/>
</dbReference>
<dbReference type="PANTHER" id="PTHR47994:SF5">
    <property type="entry name" value="F14D16.11-RELATED"/>
    <property type="match status" value="1"/>
</dbReference>
<gene>
    <name evidence="10" type="ORF">SHCRBa_130_G08_R_150</name>
</gene>
<keyword evidence="3" id="KW-0805">Transcription regulation</keyword>
<dbReference type="SUPFAM" id="SSF46689">
    <property type="entry name" value="Homeodomain-like"/>
    <property type="match status" value="1"/>
</dbReference>
<dbReference type="PROSITE" id="PS51294">
    <property type="entry name" value="HTH_MYB"/>
    <property type="match status" value="2"/>
</dbReference>
<sequence>MGRQPCCDKLGVKKGPWTAEEDEKLVGFLLTHGHCCWRVVPKLAGLLRCGKSCRLRWTNYLRPDLKRGLLSDDEKRLVIDLHAQLGNRWSKIAAQLPGRTDNEIKNHWNTHIRKKLLRMGINPVTHLPLQQEQEEEPQQPQNGGELMQEGGAGEDDDITPMVQAHEIMAPPPPPPPPTAAASNCGSAVSSASAGSASVVSPSCSSSASAPAASGVEATEWPEPMYLFGMDGIMDAGWGGLLFPSTGTGAGGGFGLGAVDPFDQYPGGGGGFDQDDDHWV</sequence>
<dbReference type="CDD" id="cd00167">
    <property type="entry name" value="SANT"/>
    <property type="match status" value="2"/>
</dbReference>
<feature type="compositionally biased region" description="Pro residues" evidence="7">
    <location>
        <begin position="169"/>
        <end position="178"/>
    </location>
</feature>
<keyword evidence="4" id="KW-0238">DNA-binding</keyword>
<dbReference type="Gene3D" id="1.10.10.60">
    <property type="entry name" value="Homeodomain-like"/>
    <property type="match status" value="2"/>
</dbReference>
<dbReference type="EMBL" id="KF184664">
    <property type="protein sequence ID" value="AGT16554.1"/>
    <property type="molecule type" value="Genomic_DNA"/>
</dbReference>
<dbReference type="PROSITE" id="PS50090">
    <property type="entry name" value="MYB_LIKE"/>
    <property type="match status" value="2"/>
</dbReference>
<dbReference type="GO" id="GO:0046394">
    <property type="term" value="P:carboxylic acid biosynthetic process"/>
    <property type="evidence" value="ECO:0007669"/>
    <property type="project" value="UniProtKB-ARBA"/>
</dbReference>
<evidence type="ECO:0000259" key="9">
    <source>
        <dbReference type="PROSITE" id="PS51294"/>
    </source>
</evidence>
<evidence type="ECO:0000256" key="3">
    <source>
        <dbReference type="ARBA" id="ARBA00023015"/>
    </source>
</evidence>
<feature type="region of interest" description="Disordered" evidence="7">
    <location>
        <begin position="130"/>
        <end position="215"/>
    </location>
</feature>
<dbReference type="GO" id="GO:0006355">
    <property type="term" value="P:regulation of DNA-templated transcription"/>
    <property type="evidence" value="ECO:0007669"/>
    <property type="project" value="UniProtKB-ARBA"/>
</dbReference>
<keyword evidence="5" id="KW-0804">Transcription</keyword>
<dbReference type="InterPro" id="IPR009057">
    <property type="entry name" value="Homeodomain-like_sf"/>
</dbReference>
<feature type="domain" description="Myb-like" evidence="8">
    <location>
        <begin position="9"/>
        <end position="61"/>
    </location>
</feature>
<dbReference type="Pfam" id="PF00249">
    <property type="entry name" value="Myb_DNA-binding"/>
    <property type="match status" value="2"/>
</dbReference>
<evidence type="ECO:0000256" key="5">
    <source>
        <dbReference type="ARBA" id="ARBA00023163"/>
    </source>
</evidence>
<evidence type="ECO:0000256" key="6">
    <source>
        <dbReference type="ARBA" id="ARBA00023242"/>
    </source>
</evidence>
<evidence type="ECO:0000259" key="8">
    <source>
        <dbReference type="PROSITE" id="PS50090"/>
    </source>
</evidence>
<keyword evidence="2" id="KW-0677">Repeat</keyword>
<evidence type="ECO:0000256" key="7">
    <source>
        <dbReference type="SAM" id="MobiDB-lite"/>
    </source>
</evidence>
<organism evidence="10">
    <name type="scientific">Saccharum hybrid cultivar R570</name>
    <dbReference type="NCBI Taxonomy" id="131158"/>
    <lineage>
        <taxon>Eukaryota</taxon>
        <taxon>Viridiplantae</taxon>
        <taxon>Streptophyta</taxon>
        <taxon>Embryophyta</taxon>
        <taxon>Tracheophyta</taxon>
        <taxon>Spermatophyta</taxon>
        <taxon>Magnoliopsida</taxon>
        <taxon>Liliopsida</taxon>
        <taxon>Poales</taxon>
        <taxon>Poaceae</taxon>
        <taxon>PACMAD clade</taxon>
        <taxon>Panicoideae</taxon>
        <taxon>Andropogonodae</taxon>
        <taxon>Andropogoneae</taxon>
        <taxon>Saccharinae</taxon>
        <taxon>Saccharum</taxon>
        <taxon>Saccharum officinarum species complex</taxon>
    </lineage>
</organism>
<evidence type="ECO:0000256" key="1">
    <source>
        <dbReference type="ARBA" id="ARBA00004123"/>
    </source>
</evidence>
<dbReference type="FunFam" id="1.10.10.60:FF:000069">
    <property type="entry name" value="MYB transcription factor"/>
    <property type="match status" value="1"/>
</dbReference>
<name>A0A059Q0Q1_9POAL</name>
<evidence type="ECO:0000256" key="4">
    <source>
        <dbReference type="ARBA" id="ARBA00023125"/>
    </source>
</evidence>
<protein>
    <submittedName>
        <fullName evidence="10">Uncharacterized protein</fullName>
    </submittedName>
</protein>
<dbReference type="PANTHER" id="PTHR47994">
    <property type="entry name" value="F14D16.11-RELATED"/>
    <property type="match status" value="1"/>
</dbReference>
<keyword evidence="6" id="KW-0539">Nucleus</keyword>
<reference evidence="10" key="1">
    <citation type="submission" date="2013-05" db="EMBL/GenBank/DDBJ databases">
        <title>Building the sugarcane genome for biotechnology and identifying evolutionary trends.</title>
        <authorList>
            <person name="De Setta N."/>
            <person name="Monteiro-Vitorello C.B."/>
            <person name="Metcalfe C.J."/>
            <person name="Cruz G.M.Q."/>
            <person name="Del Bem L.E."/>
            <person name="Vicentini R."/>
            <person name="Nogueira F.T.S."/>
            <person name="Campos R.A."/>
            <person name="Nunes S.L."/>
            <person name="Turrini P.C.G."/>
            <person name="Vieira A.P."/>
            <person name="Cruz E.A.O."/>
            <person name="Correa T.C.S."/>
            <person name="Hotta C.T."/>
            <person name="de Mello-Varani A."/>
            <person name="Vautrin S."/>
            <person name="Trindade A.S."/>
            <person name="Vilela M.M."/>
            <person name="Horta C.L."/>
            <person name="Sato P.M."/>
            <person name="de Andrade R.F."/>
            <person name="Nishiyama M.Y."/>
            <person name="Cardoso-Silva C.B."/>
            <person name="Scortecci K.C."/>
            <person name="Garcia A.A.F."/>
            <person name="Carneiro M.S."/>
            <person name="Kim C."/>
            <person name="Paterson A.H."/>
            <person name="Berges H."/>
            <person name="D'Hont A."/>
            <person name="de-Souza A.P."/>
            <person name="Souza G.M."/>
            <person name="Vincentz M."/>
            <person name="Kitajima J.P."/>
            <person name="Van Sluys M.-A."/>
        </authorList>
    </citation>
    <scope>NUCLEOTIDE SEQUENCE</scope>
</reference>
<dbReference type="InterPro" id="IPR015495">
    <property type="entry name" value="Myb_TF_plants"/>
</dbReference>